<evidence type="ECO:0000313" key="9">
    <source>
        <dbReference type="EMBL" id="EDW96622.1"/>
    </source>
</evidence>
<proteinExistence type="inferred from homology"/>
<dbReference type="OMA" id="YMCDPST"/>
<dbReference type="PRINTS" id="PR00722">
    <property type="entry name" value="CHYMOTRYPSIN"/>
</dbReference>
<dbReference type="KEGG" id="dya:Dyak_GE25934"/>
<evidence type="ECO:0000256" key="4">
    <source>
        <dbReference type="ARBA" id="ARBA00023157"/>
    </source>
</evidence>
<reference evidence="9 10" key="2">
    <citation type="journal article" date="2007" name="PLoS Biol.">
        <title>Principles of genome evolution in the Drosophila melanogaster species group.</title>
        <authorList>
            <person name="Ranz J.M."/>
            <person name="Maurin D."/>
            <person name="Chan Y.S."/>
            <person name="von Grotthuss M."/>
            <person name="Hillier L.W."/>
            <person name="Roote J."/>
            <person name="Ashburner M."/>
            <person name="Bergman C.M."/>
        </authorList>
    </citation>
    <scope>NUCLEOTIDE SEQUENCE [LARGE SCALE GENOMIC DNA]</scope>
    <source>
        <strain evidence="10">Tai18E2 / Tucson 14021-0261.01</strain>
    </source>
</reference>
<keyword evidence="9" id="KW-0378">Hydrolase</keyword>
<dbReference type="InterPro" id="IPR051487">
    <property type="entry name" value="Ser/Thr_Proteases_Immune/Dev"/>
</dbReference>
<dbReference type="EMBL" id="CM000160">
    <property type="protein sequence ID" value="EDW96622.1"/>
    <property type="molecule type" value="Genomic_DNA"/>
</dbReference>
<dbReference type="SMART" id="SM00020">
    <property type="entry name" value="Tryp_SPc"/>
    <property type="match status" value="1"/>
</dbReference>
<evidence type="ECO:0000256" key="3">
    <source>
        <dbReference type="ARBA" id="ARBA00022729"/>
    </source>
</evidence>
<dbReference type="CDD" id="cd00190">
    <property type="entry name" value="Tryp_SPc"/>
    <property type="match status" value="1"/>
</dbReference>
<dbReference type="HOGENOM" id="CLU_006842_0_3_1"/>
<evidence type="ECO:0000256" key="7">
    <source>
        <dbReference type="SAM" id="SignalP"/>
    </source>
</evidence>
<gene>
    <name evidence="9" type="primary">Dyak\GE25934</name>
    <name evidence="9" type="synonym">dyak_GLEANR_9521</name>
    <name evidence="9" type="synonym">GE25934</name>
    <name evidence="9" type="ORF">Dyak_GE25934</name>
</gene>
<dbReference type="PANTHER" id="PTHR24256">
    <property type="entry name" value="TRYPTASE-RELATED"/>
    <property type="match status" value="1"/>
</dbReference>
<dbReference type="Proteomes" id="UP000002282">
    <property type="component" value="Chromosome 3R"/>
</dbReference>
<dbReference type="Pfam" id="PF00089">
    <property type="entry name" value="Trypsin"/>
    <property type="match status" value="1"/>
</dbReference>
<comment type="similarity">
    <text evidence="6">Belongs to the peptidase S1 family. CLIP subfamily.</text>
</comment>
<dbReference type="InterPro" id="IPR009003">
    <property type="entry name" value="Peptidase_S1_PA"/>
</dbReference>
<dbReference type="eggNOG" id="KOG3627">
    <property type="taxonomic scope" value="Eukaryota"/>
</dbReference>
<dbReference type="GO" id="GO:0006508">
    <property type="term" value="P:proteolysis"/>
    <property type="evidence" value="ECO:0007669"/>
    <property type="project" value="InterPro"/>
</dbReference>
<dbReference type="MEROPS" id="S01.960"/>
<evidence type="ECO:0000259" key="8">
    <source>
        <dbReference type="PROSITE" id="PS50240"/>
    </source>
</evidence>
<keyword evidence="4" id="KW-1015">Disulfide bond</keyword>
<dbReference type="FunFam" id="2.40.10.10:FF:000054">
    <property type="entry name" value="Complement C1r subcomponent"/>
    <property type="match status" value="1"/>
</dbReference>
<evidence type="ECO:0000256" key="1">
    <source>
        <dbReference type="ARBA" id="ARBA00004613"/>
    </source>
</evidence>
<dbReference type="InterPro" id="IPR001254">
    <property type="entry name" value="Trypsin_dom"/>
</dbReference>
<protein>
    <recommendedName>
        <fullName evidence="8">Peptidase S1 domain-containing protein</fullName>
    </recommendedName>
</protein>
<keyword evidence="10" id="KW-1185">Reference proteome</keyword>
<comment type="subcellular location">
    <subcellularLocation>
        <location evidence="1">Secreted</location>
    </subcellularLocation>
</comment>
<dbReference type="InterPro" id="IPR043504">
    <property type="entry name" value="Peptidase_S1_PA_chymotrypsin"/>
</dbReference>
<dbReference type="PROSITE" id="PS50240">
    <property type="entry name" value="TRYPSIN_DOM"/>
    <property type="match status" value="1"/>
</dbReference>
<evidence type="ECO:0000313" key="10">
    <source>
        <dbReference type="Proteomes" id="UP000002282"/>
    </source>
</evidence>
<dbReference type="InterPro" id="IPR001314">
    <property type="entry name" value="Peptidase_S1A"/>
</dbReference>
<name>B4PU11_DROYA</name>
<evidence type="ECO:0000256" key="2">
    <source>
        <dbReference type="ARBA" id="ARBA00022525"/>
    </source>
</evidence>
<accession>B4PU11</accession>
<dbReference type="GO" id="GO:0004252">
    <property type="term" value="F:serine-type endopeptidase activity"/>
    <property type="evidence" value="ECO:0007669"/>
    <property type="project" value="InterPro"/>
</dbReference>
<keyword evidence="2" id="KW-0964">Secreted</keyword>
<evidence type="ECO:0000256" key="6">
    <source>
        <dbReference type="ARBA" id="ARBA00024195"/>
    </source>
</evidence>
<evidence type="ECO:0000256" key="5">
    <source>
        <dbReference type="ARBA" id="ARBA00023180"/>
    </source>
</evidence>
<sequence>MTGFLRLLALLCAVSKLSAQVFDTPKVQQNVKRNTFSIFGANQPRPTIRSYPELITPVPSRGEIPQSGVDAPNCECVPYHKCDPSSDRVTEDGSFDKFGSQNIRKTRCADILALCCPHHRLRTKTLNPRPKRNRGCGIRNVGGLDCDIKGATQYESDIGEFPWTVAILQSGNYSFAGTLIHPRVVLTAAHRVQPWETYTVRAGEWDFKSTNERLPSQEIEVERVIKHPRYSAINMQNNMALLILKQSFSLDDHINVICLPDHGAAPPPTSVCYANGWGKDGFGDLGHYIAIMKRAPLQIVEHTECQDRFRKSLLGPAFTLSTSLLCASGQSALDICQGDGGGPLACPLGDPRENRYQLSGIVSFGIRCNTNWPVGYSNVALMRNWIDQEMTVNGFDKSYYTA</sequence>
<organism evidence="9 10">
    <name type="scientific">Drosophila yakuba</name>
    <name type="common">Fruit fly</name>
    <dbReference type="NCBI Taxonomy" id="7245"/>
    <lineage>
        <taxon>Eukaryota</taxon>
        <taxon>Metazoa</taxon>
        <taxon>Ecdysozoa</taxon>
        <taxon>Arthropoda</taxon>
        <taxon>Hexapoda</taxon>
        <taxon>Insecta</taxon>
        <taxon>Pterygota</taxon>
        <taxon>Neoptera</taxon>
        <taxon>Endopterygota</taxon>
        <taxon>Diptera</taxon>
        <taxon>Brachycera</taxon>
        <taxon>Muscomorpha</taxon>
        <taxon>Ephydroidea</taxon>
        <taxon>Drosophilidae</taxon>
        <taxon>Drosophila</taxon>
        <taxon>Sophophora</taxon>
    </lineage>
</organism>
<dbReference type="AlphaFoldDB" id="B4PU11"/>
<reference evidence="9 10" key="1">
    <citation type="journal article" date="2007" name="Nature">
        <title>Evolution of genes and genomes on the Drosophila phylogeny.</title>
        <authorList>
            <consortium name="Drosophila 12 Genomes Consortium"/>
            <person name="Clark A.G."/>
            <person name="Eisen M.B."/>
            <person name="Smith D.R."/>
            <person name="Bergman C.M."/>
            <person name="Oliver B."/>
            <person name="Markow T.A."/>
            <person name="Kaufman T.C."/>
            <person name="Kellis M."/>
            <person name="Gelbart W."/>
            <person name="Iyer V.N."/>
            <person name="Pollard D.A."/>
            <person name="Sackton T.B."/>
            <person name="Larracuente A.M."/>
            <person name="Singh N.D."/>
            <person name="Abad J.P."/>
            <person name="Abt D.N."/>
            <person name="Adryan B."/>
            <person name="Aguade M."/>
            <person name="Akashi H."/>
            <person name="Anderson W.W."/>
            <person name="Aquadro C.F."/>
            <person name="Ardell D.H."/>
            <person name="Arguello R."/>
            <person name="Artieri C.G."/>
            <person name="Barbash D.A."/>
            <person name="Barker D."/>
            <person name="Barsanti P."/>
            <person name="Batterham P."/>
            <person name="Batzoglou S."/>
            <person name="Begun D."/>
            <person name="Bhutkar A."/>
            <person name="Blanco E."/>
            <person name="Bosak S.A."/>
            <person name="Bradley R.K."/>
            <person name="Brand A.D."/>
            <person name="Brent M.R."/>
            <person name="Brooks A.N."/>
            <person name="Brown R.H."/>
            <person name="Butlin R.K."/>
            <person name="Caggese C."/>
            <person name="Calvi B.R."/>
            <person name="Bernardo de Carvalho A."/>
            <person name="Caspi A."/>
            <person name="Castrezana S."/>
            <person name="Celniker S.E."/>
            <person name="Chang J.L."/>
            <person name="Chapple C."/>
            <person name="Chatterji S."/>
            <person name="Chinwalla A."/>
            <person name="Civetta A."/>
            <person name="Clifton S.W."/>
            <person name="Comeron J.M."/>
            <person name="Costello J.C."/>
            <person name="Coyne J.A."/>
            <person name="Daub J."/>
            <person name="David R.G."/>
            <person name="Delcher A.L."/>
            <person name="Delehaunty K."/>
            <person name="Do C.B."/>
            <person name="Ebling H."/>
            <person name="Edwards K."/>
            <person name="Eickbush T."/>
            <person name="Evans J.D."/>
            <person name="Filipski A."/>
            <person name="Findeiss S."/>
            <person name="Freyhult E."/>
            <person name="Fulton L."/>
            <person name="Fulton R."/>
            <person name="Garcia A.C."/>
            <person name="Gardiner A."/>
            <person name="Garfield D.A."/>
            <person name="Garvin B.E."/>
            <person name="Gibson G."/>
            <person name="Gilbert D."/>
            <person name="Gnerre S."/>
            <person name="Godfrey J."/>
            <person name="Good R."/>
            <person name="Gotea V."/>
            <person name="Gravely B."/>
            <person name="Greenberg A.J."/>
            <person name="Griffiths-Jones S."/>
            <person name="Gross S."/>
            <person name="Guigo R."/>
            <person name="Gustafson E.A."/>
            <person name="Haerty W."/>
            <person name="Hahn M.W."/>
            <person name="Halligan D.L."/>
            <person name="Halpern A.L."/>
            <person name="Halter G.M."/>
            <person name="Han M.V."/>
            <person name="Heger A."/>
            <person name="Hillier L."/>
            <person name="Hinrichs A.S."/>
            <person name="Holmes I."/>
            <person name="Hoskins R.A."/>
            <person name="Hubisz M.J."/>
            <person name="Hultmark D."/>
            <person name="Huntley M.A."/>
            <person name="Jaffe D.B."/>
            <person name="Jagadeeshan S."/>
            <person name="Jeck W.R."/>
            <person name="Johnson J."/>
            <person name="Jones C.D."/>
            <person name="Jordan W.C."/>
            <person name="Karpen G.H."/>
            <person name="Kataoka E."/>
            <person name="Keightley P.D."/>
            <person name="Kheradpour P."/>
            <person name="Kirkness E.F."/>
            <person name="Koerich L.B."/>
            <person name="Kristiansen K."/>
            <person name="Kudrna D."/>
            <person name="Kulathinal R.J."/>
            <person name="Kumar S."/>
            <person name="Kwok R."/>
            <person name="Lander E."/>
            <person name="Langley C.H."/>
            <person name="Lapoint R."/>
            <person name="Lazzaro B.P."/>
            <person name="Lee S.J."/>
            <person name="Levesque L."/>
            <person name="Li R."/>
            <person name="Lin C.F."/>
            <person name="Lin M.F."/>
            <person name="Lindblad-Toh K."/>
            <person name="Llopart A."/>
            <person name="Long M."/>
            <person name="Low L."/>
            <person name="Lozovsky E."/>
            <person name="Lu J."/>
            <person name="Luo M."/>
            <person name="Machado C.A."/>
            <person name="Makalowski W."/>
            <person name="Marzo M."/>
            <person name="Matsuda M."/>
            <person name="Matzkin L."/>
            <person name="McAllister B."/>
            <person name="McBride C.S."/>
            <person name="McKernan B."/>
            <person name="McKernan K."/>
            <person name="Mendez-Lago M."/>
            <person name="Minx P."/>
            <person name="Mollenhauer M.U."/>
            <person name="Montooth K."/>
            <person name="Mount S.M."/>
            <person name="Mu X."/>
            <person name="Myers E."/>
            <person name="Negre B."/>
            <person name="Newfeld S."/>
            <person name="Nielsen R."/>
            <person name="Noor M.A."/>
            <person name="O'Grady P."/>
            <person name="Pachter L."/>
            <person name="Papaceit M."/>
            <person name="Parisi M.J."/>
            <person name="Parisi M."/>
            <person name="Parts L."/>
            <person name="Pedersen J.S."/>
            <person name="Pesole G."/>
            <person name="Phillippy A.M."/>
            <person name="Ponting C.P."/>
            <person name="Pop M."/>
            <person name="Porcelli D."/>
            <person name="Powell J.R."/>
            <person name="Prohaska S."/>
            <person name="Pruitt K."/>
            <person name="Puig M."/>
            <person name="Quesneville H."/>
            <person name="Ram K.R."/>
            <person name="Rand D."/>
            <person name="Rasmussen M.D."/>
            <person name="Reed L.K."/>
            <person name="Reenan R."/>
            <person name="Reily A."/>
            <person name="Remington K.A."/>
            <person name="Rieger T.T."/>
            <person name="Ritchie M.G."/>
            <person name="Robin C."/>
            <person name="Rogers Y.H."/>
            <person name="Rohde C."/>
            <person name="Rozas J."/>
            <person name="Rubenfield M.J."/>
            <person name="Ruiz A."/>
            <person name="Russo S."/>
            <person name="Salzberg S.L."/>
            <person name="Sanchez-Gracia A."/>
            <person name="Saranga D.J."/>
            <person name="Sato H."/>
            <person name="Schaeffer S.W."/>
            <person name="Schatz M.C."/>
            <person name="Schlenke T."/>
            <person name="Schwartz R."/>
            <person name="Segarra C."/>
            <person name="Singh R.S."/>
            <person name="Sirot L."/>
            <person name="Sirota M."/>
            <person name="Sisneros N.B."/>
            <person name="Smith C.D."/>
            <person name="Smith T.F."/>
            <person name="Spieth J."/>
            <person name="Stage D.E."/>
            <person name="Stark A."/>
            <person name="Stephan W."/>
            <person name="Strausberg R.L."/>
            <person name="Strempel S."/>
            <person name="Sturgill D."/>
            <person name="Sutton G."/>
            <person name="Sutton G.G."/>
            <person name="Tao W."/>
            <person name="Teichmann S."/>
            <person name="Tobari Y.N."/>
            <person name="Tomimura Y."/>
            <person name="Tsolas J.M."/>
            <person name="Valente V.L."/>
            <person name="Venter E."/>
            <person name="Venter J.C."/>
            <person name="Vicario S."/>
            <person name="Vieira F.G."/>
            <person name="Vilella A.J."/>
            <person name="Villasante A."/>
            <person name="Walenz B."/>
            <person name="Wang J."/>
            <person name="Wasserman M."/>
            <person name="Watts T."/>
            <person name="Wilson D."/>
            <person name="Wilson R.K."/>
            <person name="Wing R.A."/>
            <person name="Wolfner M.F."/>
            <person name="Wong A."/>
            <person name="Wong G.K."/>
            <person name="Wu C.I."/>
            <person name="Wu G."/>
            <person name="Yamamoto D."/>
            <person name="Yang H.P."/>
            <person name="Yang S.P."/>
            <person name="Yorke J.A."/>
            <person name="Yoshida K."/>
            <person name="Zdobnov E."/>
            <person name="Zhang P."/>
            <person name="Zhang Y."/>
            <person name="Zimin A.V."/>
            <person name="Baldwin J."/>
            <person name="Abdouelleil A."/>
            <person name="Abdulkadir J."/>
            <person name="Abebe A."/>
            <person name="Abera B."/>
            <person name="Abreu J."/>
            <person name="Acer S.C."/>
            <person name="Aftuck L."/>
            <person name="Alexander A."/>
            <person name="An P."/>
            <person name="Anderson E."/>
            <person name="Anderson S."/>
            <person name="Arachi H."/>
            <person name="Azer M."/>
            <person name="Bachantsang P."/>
            <person name="Barry A."/>
            <person name="Bayul T."/>
            <person name="Berlin A."/>
            <person name="Bessette D."/>
            <person name="Bloom T."/>
            <person name="Blye J."/>
            <person name="Boguslavskiy L."/>
            <person name="Bonnet C."/>
            <person name="Boukhgalter B."/>
            <person name="Bourzgui I."/>
            <person name="Brown A."/>
            <person name="Cahill P."/>
            <person name="Channer S."/>
            <person name="Cheshatsang Y."/>
            <person name="Chuda L."/>
            <person name="Citroen M."/>
            <person name="Collymore A."/>
            <person name="Cooke P."/>
            <person name="Costello M."/>
            <person name="D'Aco K."/>
            <person name="Daza R."/>
            <person name="De Haan G."/>
            <person name="DeGray S."/>
            <person name="DeMaso C."/>
            <person name="Dhargay N."/>
            <person name="Dooley K."/>
            <person name="Dooley E."/>
            <person name="Doricent M."/>
            <person name="Dorje P."/>
            <person name="Dorjee K."/>
            <person name="Dupes A."/>
            <person name="Elong R."/>
            <person name="Falk J."/>
            <person name="Farina A."/>
            <person name="Faro S."/>
            <person name="Ferguson D."/>
            <person name="Fisher S."/>
            <person name="Foley C.D."/>
            <person name="Franke A."/>
            <person name="Friedrich D."/>
            <person name="Gadbois L."/>
            <person name="Gearin G."/>
            <person name="Gearin C.R."/>
            <person name="Giannoukos G."/>
            <person name="Goode T."/>
            <person name="Graham J."/>
            <person name="Grandbois E."/>
            <person name="Grewal S."/>
            <person name="Gyaltsen K."/>
            <person name="Hafez N."/>
            <person name="Hagos B."/>
            <person name="Hall J."/>
            <person name="Henson C."/>
            <person name="Hollinger A."/>
            <person name="Honan T."/>
            <person name="Huard M.D."/>
            <person name="Hughes L."/>
            <person name="Hurhula B."/>
            <person name="Husby M.E."/>
            <person name="Kamat A."/>
            <person name="Kanga B."/>
            <person name="Kashin S."/>
            <person name="Khazanovich D."/>
            <person name="Kisner P."/>
            <person name="Lance K."/>
            <person name="Lara M."/>
            <person name="Lee W."/>
            <person name="Lennon N."/>
            <person name="Letendre F."/>
            <person name="LeVine R."/>
            <person name="Lipovsky A."/>
            <person name="Liu X."/>
            <person name="Liu J."/>
            <person name="Liu S."/>
            <person name="Lokyitsang T."/>
            <person name="Lokyitsang Y."/>
            <person name="Lubonja R."/>
            <person name="Lui A."/>
            <person name="MacDonald P."/>
            <person name="Magnisalis V."/>
            <person name="Maru K."/>
            <person name="Matthews C."/>
            <person name="McCusker W."/>
            <person name="McDonough S."/>
            <person name="Mehta T."/>
            <person name="Meldrim J."/>
            <person name="Meneus L."/>
            <person name="Mihai O."/>
            <person name="Mihalev A."/>
            <person name="Mihova T."/>
            <person name="Mittelman R."/>
            <person name="Mlenga V."/>
            <person name="Montmayeur A."/>
            <person name="Mulrain L."/>
            <person name="Navidi A."/>
            <person name="Naylor J."/>
            <person name="Negash T."/>
            <person name="Nguyen T."/>
            <person name="Nguyen N."/>
            <person name="Nicol R."/>
            <person name="Norbu C."/>
            <person name="Norbu N."/>
            <person name="Novod N."/>
            <person name="O'Neill B."/>
            <person name="Osman S."/>
            <person name="Markiewicz E."/>
            <person name="Oyono O.L."/>
            <person name="Patti C."/>
            <person name="Phunkhang P."/>
            <person name="Pierre F."/>
            <person name="Priest M."/>
            <person name="Raghuraman S."/>
            <person name="Rege F."/>
            <person name="Reyes R."/>
            <person name="Rise C."/>
            <person name="Rogov P."/>
            <person name="Ross K."/>
            <person name="Ryan E."/>
            <person name="Settipalli S."/>
            <person name="Shea T."/>
            <person name="Sherpa N."/>
            <person name="Shi L."/>
            <person name="Shih D."/>
            <person name="Sparrow T."/>
            <person name="Spaulding J."/>
            <person name="Stalker J."/>
            <person name="Stange-Thomann N."/>
            <person name="Stavropoulos S."/>
            <person name="Stone C."/>
            <person name="Strader C."/>
            <person name="Tesfaye S."/>
            <person name="Thomson T."/>
            <person name="Thoulutsang Y."/>
            <person name="Thoulutsang D."/>
            <person name="Topham K."/>
            <person name="Topping I."/>
            <person name="Tsamla T."/>
            <person name="Vassiliev H."/>
            <person name="Vo A."/>
            <person name="Wangchuk T."/>
            <person name="Wangdi T."/>
            <person name="Weiand M."/>
            <person name="Wilkinson J."/>
            <person name="Wilson A."/>
            <person name="Yadav S."/>
            <person name="Young G."/>
            <person name="Yu Q."/>
            <person name="Zembek L."/>
            <person name="Zhong D."/>
            <person name="Zimmer A."/>
            <person name="Zwirko Z."/>
            <person name="Jaffe D.B."/>
            <person name="Alvarez P."/>
            <person name="Brockman W."/>
            <person name="Butler J."/>
            <person name="Chin C."/>
            <person name="Gnerre S."/>
            <person name="Grabherr M."/>
            <person name="Kleber M."/>
            <person name="Mauceli E."/>
            <person name="MacCallum I."/>
        </authorList>
    </citation>
    <scope>NUCLEOTIDE SEQUENCE [LARGE SCALE GENOMIC DNA]</scope>
    <source>
        <strain evidence="10">Tai18E2 / Tucson 14021-0261.01</strain>
    </source>
</reference>
<dbReference type="OrthoDB" id="6625995at2759"/>
<dbReference type="Gene3D" id="2.40.10.10">
    <property type="entry name" value="Trypsin-like serine proteases"/>
    <property type="match status" value="1"/>
</dbReference>
<feature type="signal peptide" evidence="7">
    <location>
        <begin position="1"/>
        <end position="19"/>
    </location>
</feature>
<dbReference type="GO" id="GO:0005576">
    <property type="term" value="C:extracellular region"/>
    <property type="evidence" value="ECO:0007669"/>
    <property type="project" value="UniProtKB-SubCell"/>
</dbReference>
<dbReference type="SUPFAM" id="SSF50494">
    <property type="entry name" value="Trypsin-like serine proteases"/>
    <property type="match status" value="1"/>
</dbReference>
<dbReference type="PhylomeDB" id="B4PU11"/>
<keyword evidence="3 7" id="KW-0732">Signal</keyword>
<keyword evidence="5" id="KW-0325">Glycoprotein</keyword>
<feature type="domain" description="Peptidase S1" evidence="8">
    <location>
        <begin position="140"/>
        <end position="391"/>
    </location>
</feature>
<feature type="chain" id="PRO_5002822517" description="Peptidase S1 domain-containing protein" evidence="7">
    <location>
        <begin position="20"/>
        <end position="402"/>
    </location>
</feature>
<dbReference type="SMR" id="B4PU11"/>